<gene>
    <name evidence="3" type="ORF">HAX54_048419</name>
</gene>
<accession>A0ABS8WJC1</accession>
<comment type="caution">
    <text evidence="3">The sequence shown here is derived from an EMBL/GenBank/DDBJ whole genome shotgun (WGS) entry which is preliminary data.</text>
</comment>
<evidence type="ECO:0000313" key="4">
    <source>
        <dbReference type="Proteomes" id="UP000823775"/>
    </source>
</evidence>
<evidence type="ECO:0000313" key="3">
    <source>
        <dbReference type="EMBL" id="MCE3050908.1"/>
    </source>
</evidence>
<keyword evidence="2" id="KW-0472">Membrane</keyword>
<dbReference type="PANTHER" id="PTHR15243">
    <property type="entry name" value="SERINE/THREONINE-PROTEIN KINASE 19"/>
    <property type="match status" value="1"/>
</dbReference>
<feature type="transmembrane region" description="Helical" evidence="2">
    <location>
        <begin position="29"/>
        <end position="49"/>
    </location>
</feature>
<proteinExistence type="inferred from homology"/>
<dbReference type="PANTHER" id="PTHR15243:SF0">
    <property type="entry name" value="SERINE_THREONINE-PROTEIN KINASE 19"/>
    <property type="match status" value="1"/>
</dbReference>
<name>A0ABS8WJC1_DATST</name>
<dbReference type="InterPro" id="IPR018865">
    <property type="entry name" value="STK19-like"/>
</dbReference>
<protein>
    <submittedName>
        <fullName evidence="3">Uncharacterized protein</fullName>
    </submittedName>
</protein>
<keyword evidence="4" id="KW-1185">Reference proteome</keyword>
<sequence>MHLVDAETSLVVESVIDNSDFIFSADDHLLAAFHLLMFSLLFFLCVICMRWTQAITITDVFEYICASQSLRRDVVLRTFKLSTGQDDHAIMFLDDYFSQIERASKRLEAQKQEDLSVFEWFKEHDIFPFLLSGGFSVHFYRWEASLIVLELYALCFKGKIIAGGPVWHMPLGEREERSLSPSTVESTKEMAMAAWKKVSSFPLDMRFHLRDLLGSRHLKTVEAPTGLVVKAVKD</sequence>
<evidence type="ECO:0000256" key="1">
    <source>
        <dbReference type="ARBA" id="ARBA00093458"/>
    </source>
</evidence>
<dbReference type="Proteomes" id="UP000823775">
    <property type="component" value="Unassembled WGS sequence"/>
</dbReference>
<organism evidence="3 4">
    <name type="scientific">Datura stramonium</name>
    <name type="common">Jimsonweed</name>
    <name type="synonym">Common thornapple</name>
    <dbReference type="NCBI Taxonomy" id="4076"/>
    <lineage>
        <taxon>Eukaryota</taxon>
        <taxon>Viridiplantae</taxon>
        <taxon>Streptophyta</taxon>
        <taxon>Embryophyta</taxon>
        <taxon>Tracheophyta</taxon>
        <taxon>Spermatophyta</taxon>
        <taxon>Magnoliopsida</taxon>
        <taxon>eudicotyledons</taxon>
        <taxon>Gunneridae</taxon>
        <taxon>Pentapetalae</taxon>
        <taxon>asterids</taxon>
        <taxon>lamiids</taxon>
        <taxon>Solanales</taxon>
        <taxon>Solanaceae</taxon>
        <taxon>Solanoideae</taxon>
        <taxon>Datureae</taxon>
        <taxon>Datura</taxon>
    </lineage>
</organism>
<comment type="similarity">
    <text evidence="1">Belongs to the STK19 family.</text>
</comment>
<keyword evidence="2" id="KW-1133">Transmembrane helix</keyword>
<dbReference type="EMBL" id="JACEIK010007999">
    <property type="protein sequence ID" value="MCE3050908.1"/>
    <property type="molecule type" value="Genomic_DNA"/>
</dbReference>
<keyword evidence="2" id="KW-0812">Transmembrane</keyword>
<reference evidence="3 4" key="1">
    <citation type="journal article" date="2021" name="BMC Genomics">
        <title>Datura genome reveals duplications of psychoactive alkaloid biosynthetic genes and high mutation rate following tissue culture.</title>
        <authorList>
            <person name="Rajewski A."/>
            <person name="Carter-House D."/>
            <person name="Stajich J."/>
            <person name="Litt A."/>
        </authorList>
    </citation>
    <scope>NUCLEOTIDE SEQUENCE [LARGE SCALE GENOMIC DNA]</scope>
    <source>
        <strain evidence="3">AR-01</strain>
    </source>
</reference>
<evidence type="ECO:0000256" key="2">
    <source>
        <dbReference type="SAM" id="Phobius"/>
    </source>
</evidence>